<feature type="transmembrane region" description="Helical" evidence="2">
    <location>
        <begin position="551"/>
        <end position="573"/>
    </location>
</feature>
<feature type="transmembrane region" description="Helical" evidence="2">
    <location>
        <begin position="121"/>
        <end position="139"/>
    </location>
</feature>
<dbReference type="InterPro" id="IPR011701">
    <property type="entry name" value="MFS"/>
</dbReference>
<feature type="transmembrane region" description="Helical" evidence="2">
    <location>
        <begin position="579"/>
        <end position="603"/>
    </location>
</feature>
<dbReference type="EMBL" id="BLXT01002434">
    <property type="protein sequence ID" value="GFN94339.1"/>
    <property type="molecule type" value="Genomic_DNA"/>
</dbReference>
<dbReference type="Pfam" id="PF07690">
    <property type="entry name" value="MFS_1"/>
    <property type="match status" value="2"/>
</dbReference>
<dbReference type="PANTHER" id="PTHR11360">
    <property type="entry name" value="MONOCARBOXYLATE TRANSPORTER"/>
    <property type="match status" value="1"/>
</dbReference>
<feature type="transmembrane region" description="Helical" evidence="2">
    <location>
        <begin position="429"/>
        <end position="448"/>
    </location>
</feature>
<dbReference type="GO" id="GO:0022857">
    <property type="term" value="F:transmembrane transporter activity"/>
    <property type="evidence" value="ECO:0007669"/>
    <property type="project" value="InterPro"/>
</dbReference>
<dbReference type="AlphaFoldDB" id="A0AAV3ZFF4"/>
<feature type="compositionally biased region" description="Basic and acidic residues" evidence="1">
    <location>
        <begin position="10"/>
        <end position="30"/>
    </location>
</feature>
<dbReference type="Proteomes" id="UP000735302">
    <property type="component" value="Unassembled WGS sequence"/>
</dbReference>
<dbReference type="InterPro" id="IPR050327">
    <property type="entry name" value="Proton-linked_MCT"/>
</dbReference>
<evidence type="ECO:0000313" key="3">
    <source>
        <dbReference type="EMBL" id="GFN94339.1"/>
    </source>
</evidence>
<feature type="transmembrane region" description="Helical" evidence="2">
    <location>
        <begin position="87"/>
        <end position="109"/>
    </location>
</feature>
<dbReference type="InterPro" id="IPR036259">
    <property type="entry name" value="MFS_trans_sf"/>
</dbReference>
<reference evidence="3 4" key="1">
    <citation type="journal article" date="2021" name="Elife">
        <title>Chloroplast acquisition without the gene transfer in kleptoplastic sea slugs, Plakobranchus ocellatus.</title>
        <authorList>
            <person name="Maeda T."/>
            <person name="Takahashi S."/>
            <person name="Yoshida T."/>
            <person name="Shimamura S."/>
            <person name="Takaki Y."/>
            <person name="Nagai Y."/>
            <person name="Toyoda A."/>
            <person name="Suzuki Y."/>
            <person name="Arimoto A."/>
            <person name="Ishii H."/>
            <person name="Satoh N."/>
            <person name="Nishiyama T."/>
            <person name="Hasebe M."/>
            <person name="Maruyama T."/>
            <person name="Minagawa J."/>
            <person name="Obokata J."/>
            <person name="Shigenobu S."/>
        </authorList>
    </citation>
    <scope>NUCLEOTIDE SEQUENCE [LARGE SCALE GENOMIC DNA]</scope>
</reference>
<feature type="region of interest" description="Disordered" evidence="1">
    <location>
        <begin position="245"/>
        <end position="265"/>
    </location>
</feature>
<feature type="transmembrane region" description="Helical" evidence="2">
    <location>
        <begin position="206"/>
        <end position="234"/>
    </location>
</feature>
<evidence type="ECO:0000256" key="1">
    <source>
        <dbReference type="SAM" id="MobiDB-lite"/>
    </source>
</evidence>
<gene>
    <name evidence="3" type="ORF">PoB_002084500</name>
</gene>
<comment type="caution">
    <text evidence="3">The sequence shown here is derived from an EMBL/GenBank/DDBJ whole genome shotgun (WGS) entry which is preliminary data.</text>
</comment>
<sequence length="633" mass="69477">MTGCENEDGELTKRLEPHLTEDRSKENEQKEADDETKTEEDENEGVPVDKGYAWMITLSKCLPTVIFGFTRSLSVLLIPITEEFNSRLTVVTICFTILTLSGSIASLVASNMFMSRYSVRTLSLAGAVFGPTAIALMAVSPNIAVFLATFVLKGSSFGLLLLCPNSLIGYYFRHRRGLATSLCNTGFCVSYIVYPVLAEALSSEYGLRGCLIILAALELNLIACAMLLVPPALFKKHYHARKKRLARQNGHVSPSDEESTMKENGKYDAVEPDSKAIFLREANGDEKVKLVSNGVNTGSAELGDVTLSCSPKSITSLSPPGSPTQPSLLSVNGAKICNGTIKTSDGTKLSDGAKNLSANTVTYQRQLSIYASQQSLAVDSVPYFPPDVDDDNDSEDSKNNSQKKKKNWRYYLNKAFDTSVFKIYCFRMFLLFSPLATFNVYLLIYMPFIATMSGLTQADGAFLMTISGFMDLLARLVLSCMADFKWFSKTRVVALSMVVLSVICHGSRVINSYHLFVTFAVVVGMFVGVRQTLASVIMLEIVGTEKFAKGFGFLATLCTLALAINHPIVGALLDTTGSFVIPLHYVGSVLMIAAIIILTEPIWKRKDARRKKEEMALEEMNKSTTERELVETV</sequence>
<feature type="compositionally biased region" description="Acidic residues" evidence="1">
    <location>
        <begin position="31"/>
        <end position="44"/>
    </location>
</feature>
<protein>
    <submittedName>
        <fullName evidence="3">Monocarboxylate transporter</fullName>
    </submittedName>
</protein>
<keyword evidence="2" id="KW-1133">Transmembrane helix</keyword>
<dbReference type="PANTHER" id="PTHR11360:SF311">
    <property type="entry name" value="MAJOR FACILITATOR SUPERFAMILY (MFS) PROFILE DOMAIN-CONTAINING PROTEIN"/>
    <property type="match status" value="1"/>
</dbReference>
<proteinExistence type="predicted"/>
<name>A0AAV3ZFF4_9GAST</name>
<keyword evidence="2" id="KW-0472">Membrane</keyword>
<feature type="transmembrane region" description="Helical" evidence="2">
    <location>
        <begin position="145"/>
        <end position="164"/>
    </location>
</feature>
<evidence type="ECO:0000313" key="4">
    <source>
        <dbReference type="Proteomes" id="UP000735302"/>
    </source>
</evidence>
<feature type="transmembrane region" description="Helical" evidence="2">
    <location>
        <begin position="516"/>
        <end position="539"/>
    </location>
</feature>
<feature type="region of interest" description="Disordered" evidence="1">
    <location>
        <begin position="1"/>
        <end position="44"/>
    </location>
</feature>
<accession>A0AAV3ZFF4</accession>
<feature type="transmembrane region" description="Helical" evidence="2">
    <location>
        <begin position="176"/>
        <end position="194"/>
    </location>
</feature>
<feature type="transmembrane region" description="Helical" evidence="2">
    <location>
        <begin position="490"/>
        <end position="510"/>
    </location>
</feature>
<evidence type="ECO:0000256" key="2">
    <source>
        <dbReference type="SAM" id="Phobius"/>
    </source>
</evidence>
<keyword evidence="4" id="KW-1185">Reference proteome</keyword>
<dbReference type="SUPFAM" id="SSF103473">
    <property type="entry name" value="MFS general substrate transporter"/>
    <property type="match status" value="1"/>
</dbReference>
<keyword evidence="2" id="KW-0812">Transmembrane</keyword>
<dbReference type="Gene3D" id="1.20.1250.20">
    <property type="entry name" value="MFS general substrate transporter like domains"/>
    <property type="match status" value="2"/>
</dbReference>
<feature type="transmembrane region" description="Helical" evidence="2">
    <location>
        <begin position="61"/>
        <end position="81"/>
    </location>
</feature>
<organism evidence="3 4">
    <name type="scientific">Plakobranchus ocellatus</name>
    <dbReference type="NCBI Taxonomy" id="259542"/>
    <lineage>
        <taxon>Eukaryota</taxon>
        <taxon>Metazoa</taxon>
        <taxon>Spiralia</taxon>
        <taxon>Lophotrochozoa</taxon>
        <taxon>Mollusca</taxon>
        <taxon>Gastropoda</taxon>
        <taxon>Heterobranchia</taxon>
        <taxon>Euthyneura</taxon>
        <taxon>Panpulmonata</taxon>
        <taxon>Sacoglossa</taxon>
        <taxon>Placobranchoidea</taxon>
        <taxon>Plakobranchidae</taxon>
        <taxon>Plakobranchus</taxon>
    </lineage>
</organism>
<feature type="transmembrane region" description="Helical" evidence="2">
    <location>
        <begin position="460"/>
        <end position="478"/>
    </location>
</feature>